<dbReference type="PANTHER" id="PTHR43685:SF11">
    <property type="entry name" value="GLYCOSYLTRANSFERASE TAGX-RELATED"/>
    <property type="match status" value="1"/>
</dbReference>
<feature type="region of interest" description="Disordered" evidence="1">
    <location>
        <begin position="263"/>
        <end position="294"/>
    </location>
</feature>
<feature type="domain" description="Glycosyltransferase 2-like" evidence="2">
    <location>
        <begin position="2"/>
        <end position="113"/>
    </location>
</feature>
<gene>
    <name evidence="3" type="ORF">BRM3_05820</name>
</gene>
<dbReference type="GO" id="GO:0016757">
    <property type="term" value="F:glycosyltransferase activity"/>
    <property type="evidence" value="ECO:0007669"/>
    <property type="project" value="UniProtKB-KW"/>
</dbReference>
<dbReference type="InterPro" id="IPR029044">
    <property type="entry name" value="Nucleotide-diphossugar_trans"/>
</dbReference>
<keyword evidence="3" id="KW-0808">Transferase</keyword>
<dbReference type="EMBL" id="CP107020">
    <property type="protein sequence ID" value="UYG17936.1"/>
    <property type="molecule type" value="Genomic_DNA"/>
</dbReference>
<sequence length="535" mass="57451">MTLEAAVRSALPQTRALVVVDDGSRGEDALAVLRRVADLGATVVRQESNRGIGAALNAGVAELCTDDAVDGVLTLDQDSALPVGFVDALVAAAHAAHVDGVAVGMVGPGAVAGMRRRESTDERAYAIGGEPIQSGLLIPRHVLEELGGFREDLFIDGVDSDFYLRARRHGYQCVVAPGATLEHRLGRGHRVAVAGRSVELTVASDFRYYYQVRNLIHVVREHGRADPRWSLGAVGRELRHLAIVTAAVPGRAARLEEARRGLADGLRGRTGRRPEGPAAPPAASPSEDGPRPSVSVCMAAWNGADYIAEQISSILEQLRPDDELVVVDDASGDDTAAVVAAIADPRLRLIRHEANAGYVRTFEDALRAARGELLLLADQDDVWLPGRLDAMAADLRSAGVVATNLTTLGGPASIRGPFGQPDWHLRASASTHRRRNVAGILAGNMPYYGCAMGIRRDVLESAVLPFPAFLDESHDLWIALVGNLGGQMLHDERRTVARRYHESNASPNRPRGVLPALRSRALLLRCIAEIVRHRR</sequence>
<reference evidence="3" key="1">
    <citation type="submission" date="2022-10" db="EMBL/GenBank/DDBJ databases">
        <title>Whole-Genome Sequencing of Brachybacterium huguangmaarense BRM-3, Isolated from Betula schmidtii.</title>
        <authorList>
            <person name="Haam D."/>
        </authorList>
    </citation>
    <scope>NUCLEOTIDE SEQUENCE</scope>
    <source>
        <strain evidence="3">BRM-3</strain>
    </source>
</reference>
<dbReference type="RefSeq" id="WP_263595143.1">
    <property type="nucleotide sequence ID" value="NZ_CP107020.1"/>
</dbReference>
<keyword evidence="3" id="KW-0328">Glycosyltransferase</keyword>
<keyword evidence="4" id="KW-1185">Reference proteome</keyword>
<evidence type="ECO:0000313" key="3">
    <source>
        <dbReference type="EMBL" id="UYG17936.1"/>
    </source>
</evidence>
<dbReference type="PANTHER" id="PTHR43685">
    <property type="entry name" value="GLYCOSYLTRANSFERASE"/>
    <property type="match status" value="1"/>
</dbReference>
<dbReference type="Proteomes" id="UP001164305">
    <property type="component" value="Chromosome"/>
</dbReference>
<accession>A0ABY6G564</accession>
<organism evidence="3 4">
    <name type="scientific">Brachybacterium huguangmaarense</name>
    <dbReference type="NCBI Taxonomy" id="1652028"/>
    <lineage>
        <taxon>Bacteria</taxon>
        <taxon>Bacillati</taxon>
        <taxon>Actinomycetota</taxon>
        <taxon>Actinomycetes</taxon>
        <taxon>Micrococcales</taxon>
        <taxon>Dermabacteraceae</taxon>
        <taxon>Brachybacterium</taxon>
    </lineage>
</organism>
<protein>
    <submittedName>
        <fullName evidence="3">Glycosyltransferase</fullName>
        <ecNumber evidence="3">2.4.-.-</ecNumber>
    </submittedName>
</protein>
<dbReference type="Gene3D" id="3.90.550.10">
    <property type="entry name" value="Spore Coat Polysaccharide Biosynthesis Protein SpsA, Chain A"/>
    <property type="match status" value="2"/>
</dbReference>
<dbReference type="InterPro" id="IPR001173">
    <property type="entry name" value="Glyco_trans_2-like"/>
</dbReference>
<evidence type="ECO:0000256" key="1">
    <source>
        <dbReference type="SAM" id="MobiDB-lite"/>
    </source>
</evidence>
<proteinExistence type="predicted"/>
<evidence type="ECO:0000259" key="2">
    <source>
        <dbReference type="Pfam" id="PF00535"/>
    </source>
</evidence>
<feature type="domain" description="Glycosyltransferase 2-like" evidence="2">
    <location>
        <begin position="295"/>
        <end position="459"/>
    </location>
</feature>
<dbReference type="InterPro" id="IPR050834">
    <property type="entry name" value="Glycosyltransf_2"/>
</dbReference>
<dbReference type="SUPFAM" id="SSF53448">
    <property type="entry name" value="Nucleotide-diphospho-sugar transferases"/>
    <property type="match status" value="2"/>
</dbReference>
<name>A0ABY6G564_9MICO</name>
<dbReference type="EC" id="2.4.-.-" evidence="3"/>
<dbReference type="Pfam" id="PF00535">
    <property type="entry name" value="Glycos_transf_2"/>
    <property type="match status" value="2"/>
</dbReference>
<evidence type="ECO:0000313" key="4">
    <source>
        <dbReference type="Proteomes" id="UP001164305"/>
    </source>
</evidence>